<accession>A0ABD1ZJJ1</accession>
<protein>
    <submittedName>
        <fullName evidence="2">Uncharacterized protein</fullName>
    </submittedName>
</protein>
<name>A0ABD1ZJJ1_9MARC</name>
<dbReference type="Proteomes" id="UP001605036">
    <property type="component" value="Unassembled WGS sequence"/>
</dbReference>
<evidence type="ECO:0000313" key="2">
    <source>
        <dbReference type="EMBL" id="KAL2651543.1"/>
    </source>
</evidence>
<feature type="compositionally biased region" description="Low complexity" evidence="1">
    <location>
        <begin position="26"/>
        <end position="50"/>
    </location>
</feature>
<dbReference type="EMBL" id="JBHFFA010000001">
    <property type="protein sequence ID" value="KAL2651543.1"/>
    <property type="molecule type" value="Genomic_DNA"/>
</dbReference>
<feature type="region of interest" description="Disordered" evidence="1">
    <location>
        <begin position="24"/>
        <end position="56"/>
    </location>
</feature>
<reference evidence="2 3" key="1">
    <citation type="submission" date="2024-09" db="EMBL/GenBank/DDBJ databases">
        <title>Chromosome-scale assembly of Riccia fluitans.</title>
        <authorList>
            <person name="Paukszto L."/>
            <person name="Sawicki J."/>
            <person name="Karawczyk K."/>
            <person name="Piernik-Szablinska J."/>
            <person name="Szczecinska M."/>
            <person name="Mazdziarz M."/>
        </authorList>
    </citation>
    <scope>NUCLEOTIDE SEQUENCE [LARGE SCALE GENOMIC DNA]</scope>
    <source>
        <strain evidence="2">Rf_01</strain>
        <tissue evidence="2">Aerial parts of the thallus</tissue>
    </source>
</reference>
<dbReference type="PANTHER" id="PTHR33492:SF19">
    <property type="entry name" value="MYB-LIKE DOMAIN-CONTAINING PROTEIN"/>
    <property type="match status" value="1"/>
</dbReference>
<keyword evidence="3" id="KW-1185">Reference proteome</keyword>
<gene>
    <name evidence="2" type="ORF">R1flu_019671</name>
</gene>
<dbReference type="AlphaFoldDB" id="A0ABD1ZJJ1"/>
<sequence>MEWTRGFDSQEVLWAAAEMLNSSNFPRPTVSSAPSPTSTTSRSSGGRLPTNGVKVAPSRAKTKWNSILSEYRRISYHQNKSGNATYAAMTDSERRAAKLDPDFEPEWIDLLSSFLGRRPAQSPPTVTDRSQANPNTAVTICSYPDPAGLRNEGAGVGYYSSSQTSAKEPEARYYFDSSSFKGTSSGTLPRESFITMSADSLSG</sequence>
<evidence type="ECO:0000256" key="1">
    <source>
        <dbReference type="SAM" id="MobiDB-lite"/>
    </source>
</evidence>
<evidence type="ECO:0000313" key="3">
    <source>
        <dbReference type="Proteomes" id="UP001605036"/>
    </source>
</evidence>
<comment type="caution">
    <text evidence="2">The sequence shown here is derived from an EMBL/GenBank/DDBJ whole genome shotgun (WGS) entry which is preliminary data.</text>
</comment>
<organism evidence="2 3">
    <name type="scientific">Riccia fluitans</name>
    <dbReference type="NCBI Taxonomy" id="41844"/>
    <lineage>
        <taxon>Eukaryota</taxon>
        <taxon>Viridiplantae</taxon>
        <taxon>Streptophyta</taxon>
        <taxon>Embryophyta</taxon>
        <taxon>Marchantiophyta</taxon>
        <taxon>Marchantiopsida</taxon>
        <taxon>Marchantiidae</taxon>
        <taxon>Marchantiales</taxon>
        <taxon>Ricciaceae</taxon>
        <taxon>Riccia</taxon>
    </lineage>
</organism>
<dbReference type="PANTHER" id="PTHR33492">
    <property type="entry name" value="OSJNBA0043A12.37 PROTEIN-RELATED"/>
    <property type="match status" value="1"/>
</dbReference>
<proteinExistence type="predicted"/>